<reference evidence="2" key="1">
    <citation type="submission" date="2013-08" db="EMBL/GenBank/DDBJ databases">
        <authorList>
            <person name="Mendez C."/>
            <person name="Richter M."/>
            <person name="Ferrer M."/>
            <person name="Sanchez J."/>
        </authorList>
    </citation>
    <scope>NUCLEOTIDE SEQUENCE</scope>
</reference>
<protein>
    <submittedName>
        <fullName evidence="2">Luciferase-like monooxygenase</fullName>
    </submittedName>
</protein>
<name>T1AB60_9ZZZZ</name>
<accession>T1AB60</accession>
<evidence type="ECO:0000313" key="2">
    <source>
        <dbReference type="EMBL" id="EQD54023.1"/>
    </source>
</evidence>
<dbReference type="InterPro" id="IPR036661">
    <property type="entry name" value="Luciferase-like_sf"/>
</dbReference>
<dbReference type="GO" id="GO:0004497">
    <property type="term" value="F:monooxygenase activity"/>
    <property type="evidence" value="ECO:0007669"/>
    <property type="project" value="UniProtKB-KW"/>
</dbReference>
<evidence type="ECO:0000259" key="1">
    <source>
        <dbReference type="Pfam" id="PF00296"/>
    </source>
</evidence>
<dbReference type="InterPro" id="IPR050766">
    <property type="entry name" value="Bact_Lucif_Oxidored"/>
</dbReference>
<feature type="domain" description="Luciferase-like" evidence="1">
    <location>
        <begin position="1"/>
        <end position="196"/>
    </location>
</feature>
<comment type="caution">
    <text evidence="2">The sequence shown here is derived from an EMBL/GenBank/DDBJ whole genome shotgun (WGS) entry which is preliminary data.</text>
</comment>
<dbReference type="PANTHER" id="PTHR30137">
    <property type="entry name" value="LUCIFERASE-LIKE MONOOXYGENASE"/>
    <property type="match status" value="1"/>
</dbReference>
<dbReference type="EMBL" id="AUZY01006543">
    <property type="protein sequence ID" value="EQD54023.1"/>
    <property type="molecule type" value="Genomic_DNA"/>
</dbReference>
<dbReference type="GO" id="GO:0016705">
    <property type="term" value="F:oxidoreductase activity, acting on paired donors, with incorporation or reduction of molecular oxygen"/>
    <property type="evidence" value="ECO:0007669"/>
    <property type="project" value="InterPro"/>
</dbReference>
<dbReference type="AlphaFoldDB" id="T1AB60"/>
<reference evidence="2" key="2">
    <citation type="journal article" date="2014" name="ISME J.">
        <title>Microbial stratification in low pH oxic and suboxic macroscopic growths along an acid mine drainage.</title>
        <authorList>
            <person name="Mendez-Garcia C."/>
            <person name="Mesa V."/>
            <person name="Sprenger R.R."/>
            <person name="Richter M."/>
            <person name="Diez M.S."/>
            <person name="Solano J."/>
            <person name="Bargiela R."/>
            <person name="Golyshina O.V."/>
            <person name="Manteca A."/>
            <person name="Ramos J.L."/>
            <person name="Gallego J.R."/>
            <person name="Llorente I."/>
            <person name="Martins Dos Santos V.A."/>
            <person name="Jensen O.N."/>
            <person name="Pelaez A.I."/>
            <person name="Sanchez J."/>
            <person name="Ferrer M."/>
        </authorList>
    </citation>
    <scope>NUCLEOTIDE SEQUENCE</scope>
</reference>
<dbReference type="GO" id="GO:0005829">
    <property type="term" value="C:cytosol"/>
    <property type="evidence" value="ECO:0007669"/>
    <property type="project" value="TreeGrafter"/>
</dbReference>
<gene>
    <name evidence="2" type="ORF">B1B_09885</name>
</gene>
<sequence>MGLGSGYVPAEFAGYGIDPATRHERFDRAYETIVRAMGGEPVEAGIAGAPPVRLNVRPVQRPHPPFWIAVQRREAIPFVARRGTSIALIPYATVADRAELAEEIREFRAAAQGPGQEVAVAVHVYAGPDPDHARAAFRRYLDDRLALGSTHLEAKAARAPHQVDPDALEAAGLAGFGSPSEVDARLAQLAEIGVDEVLGIFDFGGLPPTEAIASIEALGRLRREEP</sequence>
<keyword evidence="2" id="KW-0560">Oxidoreductase</keyword>
<dbReference type="PANTHER" id="PTHR30137:SF6">
    <property type="entry name" value="LUCIFERASE-LIKE MONOOXYGENASE"/>
    <property type="match status" value="1"/>
</dbReference>
<dbReference type="Gene3D" id="3.20.20.30">
    <property type="entry name" value="Luciferase-like domain"/>
    <property type="match status" value="1"/>
</dbReference>
<dbReference type="SUPFAM" id="SSF51679">
    <property type="entry name" value="Bacterial luciferase-like"/>
    <property type="match status" value="1"/>
</dbReference>
<dbReference type="InterPro" id="IPR011251">
    <property type="entry name" value="Luciferase-like_dom"/>
</dbReference>
<dbReference type="Pfam" id="PF00296">
    <property type="entry name" value="Bac_luciferase"/>
    <property type="match status" value="1"/>
</dbReference>
<proteinExistence type="predicted"/>
<organism evidence="2">
    <name type="scientific">mine drainage metagenome</name>
    <dbReference type="NCBI Taxonomy" id="410659"/>
    <lineage>
        <taxon>unclassified sequences</taxon>
        <taxon>metagenomes</taxon>
        <taxon>ecological metagenomes</taxon>
    </lineage>
</organism>
<keyword evidence="2" id="KW-0503">Monooxygenase</keyword>